<name>A0A939HPK2_9PROT</name>
<dbReference type="RefSeq" id="WP_207846304.1">
    <property type="nucleotide sequence ID" value="NZ_JAFVMH010000005.1"/>
</dbReference>
<dbReference type="Gene3D" id="1.20.1050.10">
    <property type="match status" value="1"/>
</dbReference>
<sequence length="75" mass="9031">MKLSPNARVPALVNPKGPDGKPILVFESGAILQYLSQKFRRFNQREERKRVEVDQWLFWQSRRDFLYRSNDGFFR</sequence>
<dbReference type="SUPFAM" id="SSF52833">
    <property type="entry name" value="Thioredoxin-like"/>
    <property type="match status" value="1"/>
</dbReference>
<keyword evidence="3" id="KW-1185">Reference proteome</keyword>
<dbReference type="AlphaFoldDB" id="A0A939HPK2"/>
<evidence type="ECO:0000313" key="2">
    <source>
        <dbReference type="EMBL" id="MBO1325638.1"/>
    </source>
</evidence>
<dbReference type="Proteomes" id="UP000664073">
    <property type="component" value="Unassembled WGS sequence"/>
</dbReference>
<dbReference type="Pfam" id="PF02798">
    <property type="entry name" value="GST_N"/>
    <property type="match status" value="1"/>
</dbReference>
<proteinExistence type="predicted"/>
<protein>
    <recommendedName>
        <fullName evidence="1">GST N-terminal domain-containing protein</fullName>
    </recommendedName>
</protein>
<evidence type="ECO:0000259" key="1">
    <source>
        <dbReference type="PROSITE" id="PS50404"/>
    </source>
</evidence>
<feature type="domain" description="GST N-terminal" evidence="1">
    <location>
        <begin position="1"/>
        <end position="43"/>
    </location>
</feature>
<organism evidence="2 3">
    <name type="scientific">Acetobacter garciniae</name>
    <dbReference type="NCBI Taxonomy" id="2817435"/>
    <lineage>
        <taxon>Bacteria</taxon>
        <taxon>Pseudomonadati</taxon>
        <taxon>Pseudomonadota</taxon>
        <taxon>Alphaproteobacteria</taxon>
        <taxon>Acetobacterales</taxon>
        <taxon>Acetobacteraceae</taxon>
        <taxon>Acetobacter</taxon>
    </lineage>
</organism>
<dbReference type="EMBL" id="JAFVMH010000005">
    <property type="protein sequence ID" value="MBO1325638.1"/>
    <property type="molecule type" value="Genomic_DNA"/>
</dbReference>
<dbReference type="PROSITE" id="PS50404">
    <property type="entry name" value="GST_NTER"/>
    <property type="match status" value="1"/>
</dbReference>
<gene>
    <name evidence="2" type="ORF">J2D77_10785</name>
</gene>
<dbReference type="Gene3D" id="3.40.30.10">
    <property type="entry name" value="Glutaredoxin"/>
    <property type="match status" value="1"/>
</dbReference>
<comment type="caution">
    <text evidence="2">The sequence shown here is derived from an EMBL/GenBank/DDBJ whole genome shotgun (WGS) entry which is preliminary data.</text>
</comment>
<reference evidence="2" key="1">
    <citation type="submission" date="2021-03" db="EMBL/GenBank/DDBJ databases">
        <title>The complete genome sequence of Acetobacter sp. TBRC 12339.</title>
        <authorList>
            <person name="Charoenyingcharoen P."/>
            <person name="Yukphan P."/>
        </authorList>
    </citation>
    <scope>NUCLEOTIDE SEQUENCE</scope>
    <source>
        <strain evidence="2">TBRC 12339</strain>
    </source>
</reference>
<dbReference type="PANTHER" id="PTHR44051:SF8">
    <property type="entry name" value="GLUTATHIONE S-TRANSFERASE GSTA"/>
    <property type="match status" value="1"/>
</dbReference>
<dbReference type="PANTHER" id="PTHR44051">
    <property type="entry name" value="GLUTATHIONE S-TRANSFERASE-RELATED"/>
    <property type="match status" value="1"/>
</dbReference>
<dbReference type="InterPro" id="IPR004045">
    <property type="entry name" value="Glutathione_S-Trfase_N"/>
</dbReference>
<evidence type="ECO:0000313" key="3">
    <source>
        <dbReference type="Proteomes" id="UP000664073"/>
    </source>
</evidence>
<accession>A0A939HPK2</accession>
<dbReference type="InterPro" id="IPR036249">
    <property type="entry name" value="Thioredoxin-like_sf"/>
</dbReference>